<keyword evidence="3" id="KW-1185">Reference proteome</keyword>
<gene>
    <name evidence="2" type="ORF">PoB_003361700</name>
</gene>
<evidence type="ECO:0000256" key="1">
    <source>
        <dbReference type="SAM" id="MobiDB-lite"/>
    </source>
</evidence>
<reference evidence="2 3" key="1">
    <citation type="journal article" date="2021" name="Elife">
        <title>Chloroplast acquisition without the gene transfer in kleptoplastic sea slugs, Plakobranchus ocellatus.</title>
        <authorList>
            <person name="Maeda T."/>
            <person name="Takahashi S."/>
            <person name="Yoshida T."/>
            <person name="Shimamura S."/>
            <person name="Takaki Y."/>
            <person name="Nagai Y."/>
            <person name="Toyoda A."/>
            <person name="Suzuki Y."/>
            <person name="Arimoto A."/>
            <person name="Ishii H."/>
            <person name="Satoh N."/>
            <person name="Nishiyama T."/>
            <person name="Hasebe M."/>
            <person name="Maruyama T."/>
            <person name="Minagawa J."/>
            <person name="Obokata J."/>
            <person name="Shigenobu S."/>
        </authorList>
    </citation>
    <scope>NUCLEOTIDE SEQUENCE [LARGE SCALE GENOMIC DNA]</scope>
</reference>
<dbReference type="EMBL" id="BLXT01003835">
    <property type="protein sequence ID" value="GFO07112.1"/>
    <property type="molecule type" value="Genomic_DNA"/>
</dbReference>
<feature type="region of interest" description="Disordered" evidence="1">
    <location>
        <begin position="1"/>
        <end position="55"/>
    </location>
</feature>
<sequence length="83" mass="9174">MKQDNSWPLPSLTLSRANSPALTDSNCVLGNSSTSSNSRHVRPANRPNLPSQCRTLDHTGAKKRLRENLVLQPSQPFSHPNDK</sequence>
<protein>
    <submittedName>
        <fullName evidence="2">Uncharacterized protein</fullName>
    </submittedName>
</protein>
<accession>A0AAV4AJD0</accession>
<proteinExistence type="predicted"/>
<evidence type="ECO:0000313" key="2">
    <source>
        <dbReference type="EMBL" id="GFO07112.1"/>
    </source>
</evidence>
<feature type="compositionally biased region" description="Polar residues" evidence="1">
    <location>
        <begin position="1"/>
        <end position="38"/>
    </location>
</feature>
<name>A0AAV4AJD0_9GAST</name>
<evidence type="ECO:0000313" key="3">
    <source>
        <dbReference type="Proteomes" id="UP000735302"/>
    </source>
</evidence>
<comment type="caution">
    <text evidence="2">The sequence shown here is derived from an EMBL/GenBank/DDBJ whole genome shotgun (WGS) entry which is preliminary data.</text>
</comment>
<organism evidence="2 3">
    <name type="scientific">Plakobranchus ocellatus</name>
    <dbReference type="NCBI Taxonomy" id="259542"/>
    <lineage>
        <taxon>Eukaryota</taxon>
        <taxon>Metazoa</taxon>
        <taxon>Spiralia</taxon>
        <taxon>Lophotrochozoa</taxon>
        <taxon>Mollusca</taxon>
        <taxon>Gastropoda</taxon>
        <taxon>Heterobranchia</taxon>
        <taxon>Euthyneura</taxon>
        <taxon>Panpulmonata</taxon>
        <taxon>Sacoglossa</taxon>
        <taxon>Placobranchoidea</taxon>
        <taxon>Plakobranchidae</taxon>
        <taxon>Plakobranchus</taxon>
    </lineage>
</organism>
<dbReference type="Proteomes" id="UP000735302">
    <property type="component" value="Unassembled WGS sequence"/>
</dbReference>
<dbReference type="AlphaFoldDB" id="A0AAV4AJD0"/>